<feature type="binding site" evidence="10">
    <location>
        <position position="135"/>
    </location>
    <ligand>
        <name>substrate</name>
    </ligand>
</feature>
<evidence type="ECO:0000313" key="12">
    <source>
        <dbReference type="Proteomes" id="UP000242175"/>
    </source>
</evidence>
<evidence type="ECO:0000256" key="1">
    <source>
        <dbReference type="ARBA" id="ARBA00022490"/>
    </source>
</evidence>
<dbReference type="GO" id="GO:0008270">
    <property type="term" value="F:zinc ion binding"/>
    <property type="evidence" value="ECO:0007669"/>
    <property type="project" value="UniProtKB-UniRule"/>
</dbReference>
<dbReference type="Pfam" id="PF04166">
    <property type="entry name" value="PdxA"/>
    <property type="match status" value="1"/>
</dbReference>
<feature type="binding site" evidence="10">
    <location>
        <position position="291"/>
    </location>
    <ligand>
        <name>substrate</name>
    </ligand>
</feature>
<keyword evidence="3 10" id="KW-0862">Zinc</keyword>
<feature type="binding site" evidence="10">
    <location>
        <position position="265"/>
    </location>
    <ligand>
        <name>a divalent metal cation</name>
        <dbReference type="ChEBI" id="CHEBI:60240"/>
        <note>ligand shared between dimeric partners</note>
    </ligand>
</feature>
<dbReference type="GO" id="GO:0050897">
    <property type="term" value="F:cobalt ion binding"/>
    <property type="evidence" value="ECO:0007669"/>
    <property type="project" value="UniProtKB-UniRule"/>
</dbReference>
<dbReference type="GO" id="GO:0008615">
    <property type="term" value="P:pyridoxine biosynthetic process"/>
    <property type="evidence" value="ECO:0007669"/>
    <property type="project" value="UniProtKB-UniRule"/>
</dbReference>
<keyword evidence="6 10" id="KW-0560">Oxidoreductase</keyword>
<keyword evidence="4 10" id="KW-0460">Magnesium</keyword>
<evidence type="ECO:0000256" key="4">
    <source>
        <dbReference type="ARBA" id="ARBA00022842"/>
    </source>
</evidence>
<dbReference type="GO" id="GO:0005737">
    <property type="term" value="C:cytoplasm"/>
    <property type="evidence" value="ECO:0007669"/>
    <property type="project" value="UniProtKB-SubCell"/>
</dbReference>
<comment type="cofactor">
    <cofactor evidence="10">
        <name>Zn(2+)</name>
        <dbReference type="ChEBI" id="CHEBI:29105"/>
    </cofactor>
    <cofactor evidence="10">
        <name>Mg(2+)</name>
        <dbReference type="ChEBI" id="CHEBI:18420"/>
    </cofactor>
    <cofactor evidence="10">
        <name>Co(2+)</name>
        <dbReference type="ChEBI" id="CHEBI:48828"/>
    </cofactor>
    <text evidence="10">Binds 1 divalent metal cation per subunit. Can use ions such as Zn(2+), Mg(2+) or Co(2+).</text>
</comment>
<feature type="binding site" evidence="10">
    <location>
        <position position="165"/>
    </location>
    <ligand>
        <name>a divalent metal cation</name>
        <dbReference type="ChEBI" id="CHEBI:60240"/>
        <note>ligand shared between dimeric partners</note>
    </ligand>
</feature>
<keyword evidence="2 10" id="KW-0479">Metal-binding</keyword>
<dbReference type="OrthoDB" id="9801783at2"/>
<evidence type="ECO:0000256" key="6">
    <source>
        <dbReference type="ARBA" id="ARBA00023002"/>
    </source>
</evidence>
<gene>
    <name evidence="10 11" type="primary">pdxA</name>
    <name evidence="11" type="ORF">CF386_04285</name>
</gene>
<name>A0A220VD73_9GAMM</name>
<evidence type="ECO:0000256" key="7">
    <source>
        <dbReference type="ARBA" id="ARBA00023027"/>
    </source>
</evidence>
<proteinExistence type="inferred from homology"/>
<evidence type="ECO:0000256" key="5">
    <source>
        <dbReference type="ARBA" id="ARBA00022857"/>
    </source>
</evidence>
<comment type="function">
    <text evidence="10">Catalyzes the NAD(P)-dependent oxidation of 4-(phosphooxy)-L-threonine (HTP) into 2-amino-3-oxo-4-(phosphooxy)butyric acid which spontaneously decarboxylates to form 3-amino-2-oxopropyl phosphate (AHAP).</text>
</comment>
<dbReference type="EMBL" id="CP022355">
    <property type="protein sequence ID" value="ASK78287.1"/>
    <property type="molecule type" value="Genomic_DNA"/>
</dbReference>
<dbReference type="GO" id="GO:0050570">
    <property type="term" value="F:4-hydroxythreonine-4-phosphate dehydrogenase activity"/>
    <property type="evidence" value="ECO:0007669"/>
    <property type="project" value="UniProtKB-UniRule"/>
</dbReference>
<feature type="binding site" evidence="10">
    <location>
        <position position="210"/>
    </location>
    <ligand>
        <name>a divalent metal cation</name>
        <dbReference type="ChEBI" id="CHEBI:60240"/>
        <note>ligand shared between dimeric partners</note>
    </ligand>
</feature>
<dbReference type="AlphaFoldDB" id="A0A220VD73"/>
<keyword evidence="12" id="KW-1185">Reference proteome</keyword>
<keyword evidence="5 10" id="KW-0521">NADP</keyword>
<feature type="binding site" evidence="10">
    <location>
        <position position="282"/>
    </location>
    <ligand>
        <name>substrate</name>
    </ligand>
</feature>
<evidence type="ECO:0000313" key="11">
    <source>
        <dbReference type="EMBL" id="ASK78287.1"/>
    </source>
</evidence>
<comment type="similarity">
    <text evidence="10">Belongs to the PdxA family.</text>
</comment>
<dbReference type="GO" id="GO:0042823">
    <property type="term" value="P:pyridoxal phosphate biosynthetic process"/>
    <property type="evidence" value="ECO:0007669"/>
    <property type="project" value="UniProtKB-UniRule"/>
</dbReference>
<keyword evidence="7 10" id="KW-0520">NAD</keyword>
<dbReference type="UniPathway" id="UPA00244">
    <property type="reaction ID" value="UER00312"/>
</dbReference>
<evidence type="ECO:0000256" key="3">
    <source>
        <dbReference type="ARBA" id="ARBA00022833"/>
    </source>
</evidence>
<keyword evidence="9 10" id="KW-0170">Cobalt</keyword>
<dbReference type="GO" id="GO:0000287">
    <property type="term" value="F:magnesium ion binding"/>
    <property type="evidence" value="ECO:0007669"/>
    <property type="project" value="UniProtKB-UniRule"/>
</dbReference>
<evidence type="ECO:0000256" key="10">
    <source>
        <dbReference type="HAMAP-Rule" id="MF_00536"/>
    </source>
</evidence>
<reference evidence="11 12" key="1">
    <citation type="journal article" date="2016" name="Int. J. Syst. Evol. Microbiol.">
        <title>Paraphotobacterium marinum gen. nov., sp. nov., a member of the family Vibrionaceae, isolated from surface seawater.</title>
        <authorList>
            <person name="Huang Z."/>
            <person name="Dong C."/>
            <person name="Shao Z."/>
        </authorList>
    </citation>
    <scope>NUCLEOTIDE SEQUENCE [LARGE SCALE GENOMIC DNA]</scope>
    <source>
        <strain evidence="11 12">NSCS20N07D</strain>
    </source>
</reference>
<comment type="subcellular location">
    <subcellularLocation>
        <location evidence="10">Cytoplasm</location>
    </subcellularLocation>
</comment>
<accession>A0A220VD73</accession>
<organism evidence="11 12">
    <name type="scientific">Paraphotobacterium marinum</name>
    <dbReference type="NCBI Taxonomy" id="1755811"/>
    <lineage>
        <taxon>Bacteria</taxon>
        <taxon>Pseudomonadati</taxon>
        <taxon>Pseudomonadota</taxon>
        <taxon>Gammaproteobacteria</taxon>
        <taxon>Vibrionales</taxon>
        <taxon>Vibrionaceae</taxon>
        <taxon>Paraphotobacterium</taxon>
    </lineage>
</organism>
<comment type="catalytic activity">
    <reaction evidence="10">
        <text>4-(phosphooxy)-L-threonine + NAD(+) = 3-amino-2-oxopropyl phosphate + CO2 + NADH</text>
        <dbReference type="Rhea" id="RHEA:32275"/>
        <dbReference type="ChEBI" id="CHEBI:16526"/>
        <dbReference type="ChEBI" id="CHEBI:57279"/>
        <dbReference type="ChEBI" id="CHEBI:57540"/>
        <dbReference type="ChEBI" id="CHEBI:57945"/>
        <dbReference type="ChEBI" id="CHEBI:58452"/>
        <dbReference type="EC" id="1.1.1.262"/>
    </reaction>
</comment>
<protein>
    <recommendedName>
        <fullName evidence="10">4-hydroxythreonine-4-phosphate dehydrogenase</fullName>
        <ecNumber evidence="10">1.1.1.262</ecNumber>
    </recommendedName>
    <alternativeName>
        <fullName evidence="10">4-(phosphohydroxy)-L-threonine dehydrogenase</fullName>
    </alternativeName>
</protein>
<feature type="binding site" evidence="10">
    <location>
        <position position="273"/>
    </location>
    <ligand>
        <name>substrate</name>
    </ligand>
</feature>
<dbReference type="Proteomes" id="UP000242175">
    <property type="component" value="Chromosome large"/>
</dbReference>
<keyword evidence="8 10" id="KW-0664">Pyridoxine biosynthesis</keyword>
<comment type="miscellaneous">
    <text evidence="10">The active site is located at the dimer interface.</text>
</comment>
<feature type="binding site" evidence="10">
    <location>
        <position position="136"/>
    </location>
    <ligand>
        <name>substrate</name>
    </ligand>
</feature>
<dbReference type="InterPro" id="IPR005255">
    <property type="entry name" value="PdxA_fam"/>
</dbReference>
<dbReference type="GO" id="GO:0051287">
    <property type="term" value="F:NAD binding"/>
    <property type="evidence" value="ECO:0007669"/>
    <property type="project" value="InterPro"/>
</dbReference>
<dbReference type="SUPFAM" id="SSF53659">
    <property type="entry name" value="Isocitrate/Isopropylmalate dehydrogenase-like"/>
    <property type="match status" value="1"/>
</dbReference>
<evidence type="ECO:0000256" key="2">
    <source>
        <dbReference type="ARBA" id="ARBA00022723"/>
    </source>
</evidence>
<comment type="pathway">
    <text evidence="10">Cofactor biosynthesis; pyridoxine 5'-phosphate biosynthesis; pyridoxine 5'-phosphate from D-erythrose 4-phosphate: step 4/5.</text>
</comment>
<dbReference type="PANTHER" id="PTHR30004">
    <property type="entry name" value="4-HYDROXYTHREONINE-4-PHOSPHATE DEHYDROGENASE"/>
    <property type="match status" value="1"/>
</dbReference>
<dbReference type="Gene3D" id="3.40.718.10">
    <property type="entry name" value="Isopropylmalate Dehydrogenase"/>
    <property type="match status" value="1"/>
</dbReference>
<comment type="subunit">
    <text evidence="10">Homodimer.</text>
</comment>
<dbReference type="EC" id="1.1.1.262" evidence="10"/>
<evidence type="ECO:0000256" key="9">
    <source>
        <dbReference type="ARBA" id="ARBA00023285"/>
    </source>
</evidence>
<keyword evidence="1 10" id="KW-0963">Cytoplasm</keyword>
<dbReference type="InterPro" id="IPR037510">
    <property type="entry name" value="PdxA"/>
</dbReference>
<dbReference type="NCBIfam" id="TIGR00557">
    <property type="entry name" value="pdxA"/>
    <property type="match status" value="1"/>
</dbReference>
<dbReference type="PANTHER" id="PTHR30004:SF5">
    <property type="entry name" value="4-HYDROXYTHREONINE-4-PHOSPHATE DEHYDROGENASE"/>
    <property type="match status" value="1"/>
</dbReference>
<dbReference type="HAMAP" id="MF_00536">
    <property type="entry name" value="PdxA"/>
    <property type="match status" value="1"/>
</dbReference>
<evidence type="ECO:0000256" key="8">
    <source>
        <dbReference type="ARBA" id="ARBA00023096"/>
    </source>
</evidence>
<dbReference type="KEGG" id="pmai:CF386_04285"/>
<sequence length="327" mass="35666">MMNKPIIISSGEPSGVGPDIVISSLSKSYSTPILVFGNIDLIQQRAHQLGYHIKIKDYDLFPEVGYHEANTMWIKNFPLRENVKPGILNKENASYVLSILKEANNFCLTDRASALVTAPVHKGIINEAGIPFTGHTEYLANVSDTQDVVMMLASPNLRVALVTTHIPLKDVPAAINKDKFSKVTTILNDELKSKFGILKPKIFICGLNPHAGENGHLGLEEKNVLIPEIQRLQVEGIHAIGPLPADTIFQPKIIKEADAFLAMYHDQGLPVLKFDGFGNAVNITLGLPYIRTSVDHGTAIEIAGKGVASDQSLKSAISYAINMVNKK</sequence>